<feature type="region of interest" description="Disordered" evidence="1">
    <location>
        <begin position="158"/>
        <end position="216"/>
    </location>
</feature>
<dbReference type="EMBL" id="JAODUO010000377">
    <property type="protein sequence ID" value="KAK2181854.1"/>
    <property type="molecule type" value="Genomic_DNA"/>
</dbReference>
<dbReference type="AlphaFoldDB" id="A0AAD9NVV7"/>
<gene>
    <name evidence="2" type="ORF">NP493_377g02046</name>
</gene>
<keyword evidence="3" id="KW-1185">Reference proteome</keyword>
<sequence>MAPAVAVQPTSKMSLSTTTFTSPTWHQLWLSSLPVRCPSVPLPSRLQHGTSCGCPAYQRRRSFEDFHDAPRFKRGRMDYPQDRDAYYRDKNRDRAHRYGIVRTETFLNGTYSDYMREFTRAGPPVIPPAYGPPPASLYTHMSAPPSYMYGSRSRHYPMSLDYPPPQPLPPHSRSSRAAVDKRSVYERDVEDFLRRTSGQDRRDRDRSHRREHHDRR</sequence>
<accession>A0AAD9NVV7</accession>
<organism evidence="2 3">
    <name type="scientific">Ridgeia piscesae</name>
    <name type="common">Tubeworm</name>
    <dbReference type="NCBI Taxonomy" id="27915"/>
    <lineage>
        <taxon>Eukaryota</taxon>
        <taxon>Metazoa</taxon>
        <taxon>Spiralia</taxon>
        <taxon>Lophotrochozoa</taxon>
        <taxon>Annelida</taxon>
        <taxon>Polychaeta</taxon>
        <taxon>Sedentaria</taxon>
        <taxon>Canalipalpata</taxon>
        <taxon>Sabellida</taxon>
        <taxon>Siboglinidae</taxon>
        <taxon>Ridgeia</taxon>
    </lineage>
</organism>
<dbReference type="Proteomes" id="UP001209878">
    <property type="component" value="Unassembled WGS sequence"/>
</dbReference>
<evidence type="ECO:0000313" key="3">
    <source>
        <dbReference type="Proteomes" id="UP001209878"/>
    </source>
</evidence>
<evidence type="ECO:0000256" key="1">
    <source>
        <dbReference type="SAM" id="MobiDB-lite"/>
    </source>
</evidence>
<feature type="compositionally biased region" description="Basic and acidic residues" evidence="1">
    <location>
        <begin position="178"/>
        <end position="208"/>
    </location>
</feature>
<comment type="caution">
    <text evidence="2">The sequence shown here is derived from an EMBL/GenBank/DDBJ whole genome shotgun (WGS) entry which is preliminary data.</text>
</comment>
<protein>
    <submittedName>
        <fullName evidence="2">Uncharacterized protein</fullName>
    </submittedName>
</protein>
<reference evidence="2" key="1">
    <citation type="journal article" date="2023" name="Mol. Biol. Evol.">
        <title>Third-Generation Sequencing Reveals the Adaptive Role of the Epigenome in Three Deep-Sea Polychaetes.</title>
        <authorList>
            <person name="Perez M."/>
            <person name="Aroh O."/>
            <person name="Sun Y."/>
            <person name="Lan Y."/>
            <person name="Juniper S.K."/>
            <person name="Young C.R."/>
            <person name="Angers B."/>
            <person name="Qian P.Y."/>
        </authorList>
    </citation>
    <scope>NUCLEOTIDE SEQUENCE</scope>
    <source>
        <strain evidence="2">R07B-5</strain>
    </source>
</reference>
<proteinExistence type="predicted"/>
<evidence type="ECO:0000313" key="2">
    <source>
        <dbReference type="EMBL" id="KAK2181854.1"/>
    </source>
</evidence>
<name>A0AAD9NVV7_RIDPI</name>